<dbReference type="AlphaFoldDB" id="A0A9P4U9A2"/>
<name>A0A9P4U9A2_9PLEO</name>
<organism evidence="3 4">
    <name type="scientific">Karstenula rhodostoma CBS 690.94</name>
    <dbReference type="NCBI Taxonomy" id="1392251"/>
    <lineage>
        <taxon>Eukaryota</taxon>
        <taxon>Fungi</taxon>
        <taxon>Dikarya</taxon>
        <taxon>Ascomycota</taxon>
        <taxon>Pezizomycotina</taxon>
        <taxon>Dothideomycetes</taxon>
        <taxon>Pleosporomycetidae</taxon>
        <taxon>Pleosporales</taxon>
        <taxon>Massarineae</taxon>
        <taxon>Didymosphaeriaceae</taxon>
        <taxon>Karstenula</taxon>
    </lineage>
</organism>
<keyword evidence="4" id="KW-1185">Reference proteome</keyword>
<dbReference type="OrthoDB" id="2102561at2759"/>
<evidence type="ECO:0000313" key="3">
    <source>
        <dbReference type="EMBL" id="KAF2440842.1"/>
    </source>
</evidence>
<dbReference type="GO" id="GO:0006654">
    <property type="term" value="P:phosphatidic acid biosynthetic process"/>
    <property type="evidence" value="ECO:0007669"/>
    <property type="project" value="TreeGrafter"/>
</dbReference>
<sequence>MLWQVTYAPLKRSLEILGDNLRLKLVPFGVKVVLIITGAVESKVHSYHQEWKLPDTSLYVVFEESFTKRAKGDNGSPRMDKQTYAKGVVSKLLANPGPKF</sequence>
<dbReference type="PANTHER" id="PTHR44169:SF6">
    <property type="entry name" value="NADPH-DEPENDENT 1-ACYLDIHYDROXYACETONE PHOSPHATE REDUCTASE"/>
    <property type="match status" value="1"/>
</dbReference>
<comment type="similarity">
    <text evidence="1">Belongs to the short-chain dehydrogenases/reductases (SDR) family.</text>
</comment>
<gene>
    <name evidence="3" type="ORF">P171DRAFT_488432</name>
</gene>
<dbReference type="PANTHER" id="PTHR44169">
    <property type="entry name" value="NADPH-DEPENDENT 1-ACYLDIHYDROXYACETONE PHOSPHATE REDUCTASE"/>
    <property type="match status" value="1"/>
</dbReference>
<dbReference type="EMBL" id="MU001506">
    <property type="protein sequence ID" value="KAF2440842.1"/>
    <property type="molecule type" value="Genomic_DNA"/>
</dbReference>
<reference evidence="3" key="1">
    <citation type="journal article" date="2020" name="Stud. Mycol.">
        <title>101 Dothideomycetes genomes: a test case for predicting lifestyles and emergence of pathogens.</title>
        <authorList>
            <person name="Haridas S."/>
            <person name="Albert R."/>
            <person name="Binder M."/>
            <person name="Bloem J."/>
            <person name="Labutti K."/>
            <person name="Salamov A."/>
            <person name="Andreopoulos B."/>
            <person name="Baker S."/>
            <person name="Barry K."/>
            <person name="Bills G."/>
            <person name="Bluhm B."/>
            <person name="Cannon C."/>
            <person name="Castanera R."/>
            <person name="Culley D."/>
            <person name="Daum C."/>
            <person name="Ezra D."/>
            <person name="Gonzalez J."/>
            <person name="Henrissat B."/>
            <person name="Kuo A."/>
            <person name="Liang C."/>
            <person name="Lipzen A."/>
            <person name="Lutzoni F."/>
            <person name="Magnuson J."/>
            <person name="Mondo S."/>
            <person name="Nolan M."/>
            <person name="Ohm R."/>
            <person name="Pangilinan J."/>
            <person name="Park H.-J."/>
            <person name="Ramirez L."/>
            <person name="Alfaro M."/>
            <person name="Sun H."/>
            <person name="Tritt A."/>
            <person name="Yoshinaga Y."/>
            <person name="Zwiers L.-H."/>
            <person name="Turgeon B."/>
            <person name="Goodwin S."/>
            <person name="Spatafora J."/>
            <person name="Crous P."/>
            <person name="Grigoriev I."/>
        </authorList>
    </citation>
    <scope>NUCLEOTIDE SEQUENCE</scope>
    <source>
        <strain evidence="3">CBS 690.94</strain>
    </source>
</reference>
<comment type="caution">
    <text evidence="3">The sequence shown here is derived from an EMBL/GenBank/DDBJ whole genome shotgun (WGS) entry which is preliminary data.</text>
</comment>
<evidence type="ECO:0000256" key="1">
    <source>
        <dbReference type="ARBA" id="ARBA00006484"/>
    </source>
</evidence>
<dbReference type="GO" id="GO:0005811">
    <property type="term" value="C:lipid droplet"/>
    <property type="evidence" value="ECO:0007669"/>
    <property type="project" value="TreeGrafter"/>
</dbReference>
<dbReference type="Proteomes" id="UP000799764">
    <property type="component" value="Unassembled WGS sequence"/>
</dbReference>
<dbReference type="GO" id="GO:0005783">
    <property type="term" value="C:endoplasmic reticulum"/>
    <property type="evidence" value="ECO:0007669"/>
    <property type="project" value="TreeGrafter"/>
</dbReference>
<dbReference type="GO" id="GO:0019433">
    <property type="term" value="P:triglyceride catabolic process"/>
    <property type="evidence" value="ECO:0007669"/>
    <property type="project" value="TreeGrafter"/>
</dbReference>
<evidence type="ECO:0000256" key="2">
    <source>
        <dbReference type="ARBA" id="ARBA00023002"/>
    </source>
</evidence>
<dbReference type="GO" id="GO:0000140">
    <property type="term" value="F:acylglycerone-phosphate reductase (NADP+) activity"/>
    <property type="evidence" value="ECO:0007669"/>
    <property type="project" value="TreeGrafter"/>
</dbReference>
<accession>A0A9P4U9A2</accession>
<evidence type="ECO:0000313" key="4">
    <source>
        <dbReference type="Proteomes" id="UP000799764"/>
    </source>
</evidence>
<dbReference type="GO" id="GO:0004806">
    <property type="term" value="F:triacylglycerol lipase activity"/>
    <property type="evidence" value="ECO:0007669"/>
    <property type="project" value="TreeGrafter"/>
</dbReference>
<proteinExistence type="inferred from homology"/>
<protein>
    <submittedName>
        <fullName evidence="3">Uncharacterized protein</fullName>
    </submittedName>
</protein>
<keyword evidence="2" id="KW-0560">Oxidoreductase</keyword>